<protein>
    <submittedName>
        <fullName evidence="1">(spotted green pufferfish) hypothetical protein</fullName>
    </submittedName>
</protein>
<reference evidence="1" key="1">
    <citation type="journal article" date="2004" name="Nature">
        <title>Genome duplication in the teleost fish Tetraodon nigroviridis reveals the early vertebrate proto-karyotype.</title>
        <authorList>
            <person name="Jaillon O."/>
            <person name="Aury J.-M."/>
            <person name="Brunet F."/>
            <person name="Petit J.-L."/>
            <person name="Stange-Thomann N."/>
            <person name="Mauceli E."/>
            <person name="Bouneau L."/>
            <person name="Fischer C."/>
            <person name="Ozouf-Costaz C."/>
            <person name="Bernot A."/>
            <person name="Nicaud S."/>
            <person name="Jaffe D."/>
            <person name="Fisher S."/>
            <person name="Lutfalla G."/>
            <person name="Dossat C."/>
            <person name="Segurens B."/>
            <person name="Dasilva C."/>
            <person name="Salanoubat M."/>
            <person name="Levy M."/>
            <person name="Boudet N."/>
            <person name="Castellano S."/>
            <person name="Anthouard V."/>
            <person name="Jubin C."/>
            <person name="Castelli V."/>
            <person name="Katinka M."/>
            <person name="Vacherie B."/>
            <person name="Biemont C."/>
            <person name="Skalli Z."/>
            <person name="Cattolico L."/>
            <person name="Poulain J."/>
            <person name="De Berardinis V."/>
            <person name="Cruaud C."/>
            <person name="Duprat S."/>
            <person name="Brottier P."/>
            <person name="Coutanceau J.-P."/>
            <person name="Gouzy J."/>
            <person name="Parra G."/>
            <person name="Lardier G."/>
            <person name="Chapple C."/>
            <person name="McKernan K.J."/>
            <person name="McEwan P."/>
            <person name="Bosak S."/>
            <person name="Kellis M."/>
            <person name="Volff J.-N."/>
            <person name="Guigo R."/>
            <person name="Zody M.C."/>
            <person name="Mesirov J."/>
            <person name="Lindblad-Toh K."/>
            <person name="Birren B."/>
            <person name="Nusbaum C."/>
            <person name="Kahn D."/>
            <person name="Robinson-Rechavi M."/>
            <person name="Laudet V."/>
            <person name="Schachter V."/>
            <person name="Quetier F."/>
            <person name="Saurin W."/>
            <person name="Scarpelli C."/>
            <person name="Wincker P."/>
            <person name="Lander E.S."/>
            <person name="Weissenbach J."/>
            <person name="Roest Crollius H."/>
        </authorList>
    </citation>
    <scope>NUCLEOTIDE SEQUENCE [LARGE SCALE GENOMIC DNA]</scope>
</reference>
<dbReference type="AlphaFoldDB" id="Q4THE7"/>
<sequence length="41" mass="4555">MATVERDRAAECQDDYGLREKAASEGIDMVVMKDPSLLPSR</sequence>
<dbReference type="EMBL" id="CAAE01002989">
    <property type="protein sequence ID" value="CAF87685.1"/>
    <property type="molecule type" value="Genomic_DNA"/>
</dbReference>
<evidence type="ECO:0000313" key="1">
    <source>
        <dbReference type="EMBL" id="CAF87685.1"/>
    </source>
</evidence>
<comment type="caution">
    <text evidence="1">The sequence shown here is derived from an EMBL/GenBank/DDBJ whole genome shotgun (WGS) entry which is preliminary data.</text>
</comment>
<name>Q4THE7_TETNG</name>
<reference evidence="1" key="2">
    <citation type="submission" date="2004-02" db="EMBL/GenBank/DDBJ databases">
        <authorList>
            <consortium name="Genoscope"/>
            <consortium name="Whitehead Institute Centre for Genome Research"/>
        </authorList>
    </citation>
    <scope>NUCLEOTIDE SEQUENCE</scope>
</reference>
<organism evidence="1">
    <name type="scientific">Tetraodon nigroviridis</name>
    <name type="common">Spotted green pufferfish</name>
    <name type="synonym">Chelonodon nigroviridis</name>
    <dbReference type="NCBI Taxonomy" id="99883"/>
    <lineage>
        <taxon>Eukaryota</taxon>
        <taxon>Metazoa</taxon>
        <taxon>Chordata</taxon>
        <taxon>Craniata</taxon>
        <taxon>Vertebrata</taxon>
        <taxon>Euteleostomi</taxon>
        <taxon>Actinopterygii</taxon>
        <taxon>Neopterygii</taxon>
        <taxon>Teleostei</taxon>
        <taxon>Neoteleostei</taxon>
        <taxon>Acanthomorphata</taxon>
        <taxon>Eupercaria</taxon>
        <taxon>Tetraodontiformes</taxon>
        <taxon>Tetradontoidea</taxon>
        <taxon>Tetraodontidae</taxon>
        <taxon>Tetraodon</taxon>
    </lineage>
</organism>
<accession>Q4THE7</accession>
<gene>
    <name evidence="1" type="ORF">GSTENG00000592001</name>
</gene>
<dbReference type="KEGG" id="tng:GSTEN00000592G001"/>
<proteinExistence type="predicted"/>